<accession>A0A0L0QMQ9</accession>
<organism evidence="1 2">
    <name type="scientific">Virgibacillus pantothenticus</name>
    <dbReference type="NCBI Taxonomy" id="1473"/>
    <lineage>
        <taxon>Bacteria</taxon>
        <taxon>Bacillati</taxon>
        <taxon>Bacillota</taxon>
        <taxon>Bacilli</taxon>
        <taxon>Bacillales</taxon>
        <taxon>Bacillaceae</taxon>
        <taxon>Virgibacillus</taxon>
    </lineage>
</organism>
<dbReference type="AlphaFoldDB" id="A0A0L0QMQ9"/>
<reference evidence="2" key="1">
    <citation type="submission" date="2015-07" db="EMBL/GenBank/DDBJ databases">
        <title>Fjat-10053 dsm26.</title>
        <authorList>
            <person name="Liu B."/>
            <person name="Wang J."/>
            <person name="Zhu Y."/>
            <person name="Liu G."/>
            <person name="Chen Q."/>
            <person name="Chen Z."/>
            <person name="Lan J."/>
            <person name="Che J."/>
            <person name="Ge C."/>
            <person name="Shi H."/>
            <person name="Pan Z."/>
            <person name="Liu X."/>
        </authorList>
    </citation>
    <scope>NUCLEOTIDE SEQUENCE [LARGE SCALE GENOMIC DNA]</scope>
    <source>
        <strain evidence="2">DSM 26</strain>
    </source>
</reference>
<dbReference type="EMBL" id="LGTO01000007">
    <property type="protein sequence ID" value="KNE19892.1"/>
    <property type="molecule type" value="Genomic_DNA"/>
</dbReference>
<evidence type="ECO:0000313" key="2">
    <source>
        <dbReference type="Proteomes" id="UP000036780"/>
    </source>
</evidence>
<dbReference type="PATRIC" id="fig|1473.5.peg.1854"/>
<evidence type="ECO:0000313" key="1">
    <source>
        <dbReference type="EMBL" id="KNE19892.1"/>
    </source>
</evidence>
<gene>
    <name evidence="1" type="ORF">AFK71_15870</name>
</gene>
<comment type="caution">
    <text evidence="1">The sequence shown here is derived from an EMBL/GenBank/DDBJ whole genome shotgun (WGS) entry which is preliminary data.</text>
</comment>
<dbReference type="RefSeq" id="WP_050352455.1">
    <property type="nucleotide sequence ID" value="NZ_CP073011.1"/>
</dbReference>
<keyword evidence="2" id="KW-1185">Reference proteome</keyword>
<dbReference type="Proteomes" id="UP000036780">
    <property type="component" value="Unassembled WGS sequence"/>
</dbReference>
<sequence length="155" mass="18445">MSDIQKLEERIKLLETENQKLKYTMDLIDTECHKVSEKVKRLNYVVEEMVESSFSSKFNTDIEYVCLKLDLEPLQYIEVKCLPMKMEVEYRKTGKIPSIQECHEKLLEELGVPEKEKSNYPIEIIINMLKKFKKDMEEIGEMERAKSIYKIVNQK</sequence>
<name>A0A0L0QMQ9_VIRPA</name>
<protein>
    <submittedName>
        <fullName evidence="1">Uncharacterized protein</fullName>
    </submittedName>
</protein>
<dbReference type="GeneID" id="66871012"/>
<proteinExistence type="predicted"/>